<keyword evidence="1" id="KW-0813">Transport</keyword>
<dbReference type="InterPro" id="IPR027417">
    <property type="entry name" value="P-loop_NTPase"/>
</dbReference>
<evidence type="ECO:0000256" key="1">
    <source>
        <dbReference type="ARBA" id="ARBA00022448"/>
    </source>
</evidence>
<sequence>MADICPWNHLRFINPISKIMALLEVSGLSINFGGIQALTDIAFTVEREEILGLIGPNGSGKTTLFNCISGVYTPDKGDIMFAGENLRRFSPDTIACKGVARTFQNLRLFLNMTVLDNLLLGRHIKFAKNPFHALLRIRSEELRHRRIVEEIIEFLDLQPFRQNRVADCPYGVQKRIEMGRALAMEPLLLLLDEPIAGLTAEEKQETAYYITEIRGRYKTAILLVEHDLRIAFKLADRMIALNYGSEIAQGDPKEVQQTPAVIKAYLGEE</sequence>
<accession>A0ABV6YSG4</accession>
<reference evidence="5 6" key="1">
    <citation type="submission" date="2024-09" db="EMBL/GenBank/DDBJ databases">
        <title>Laminarin stimulates single cell rates of sulfate reduction while oxygen inhibits transcriptomic activity in coastal marine sediment.</title>
        <authorList>
            <person name="Lindsay M."/>
            <person name="Orcutt B."/>
            <person name="Emerson D."/>
            <person name="Stepanauskas R."/>
            <person name="D'Angelo T."/>
        </authorList>
    </citation>
    <scope>NUCLEOTIDE SEQUENCE [LARGE SCALE GENOMIC DNA]</scope>
    <source>
        <strain evidence="5">SAG AM-311-K15</strain>
    </source>
</reference>
<dbReference type="InterPro" id="IPR003439">
    <property type="entry name" value="ABC_transporter-like_ATP-bd"/>
</dbReference>
<dbReference type="GO" id="GO:0005524">
    <property type="term" value="F:ATP binding"/>
    <property type="evidence" value="ECO:0007669"/>
    <property type="project" value="UniProtKB-KW"/>
</dbReference>
<dbReference type="InterPro" id="IPR003593">
    <property type="entry name" value="AAA+_ATPase"/>
</dbReference>
<evidence type="ECO:0000313" key="5">
    <source>
        <dbReference type="EMBL" id="MFC1849147.1"/>
    </source>
</evidence>
<dbReference type="Pfam" id="PF00005">
    <property type="entry name" value="ABC_tran"/>
    <property type="match status" value="1"/>
</dbReference>
<name>A0ABV6YSG4_UNCC1</name>
<evidence type="ECO:0000313" key="6">
    <source>
        <dbReference type="Proteomes" id="UP001594351"/>
    </source>
</evidence>
<protein>
    <submittedName>
        <fullName evidence="5">ABC transporter ATP-binding protein</fullName>
    </submittedName>
</protein>
<evidence type="ECO:0000256" key="2">
    <source>
        <dbReference type="ARBA" id="ARBA00022741"/>
    </source>
</evidence>
<evidence type="ECO:0000259" key="4">
    <source>
        <dbReference type="PROSITE" id="PS50893"/>
    </source>
</evidence>
<dbReference type="Proteomes" id="UP001594351">
    <property type="component" value="Unassembled WGS sequence"/>
</dbReference>
<proteinExistence type="predicted"/>
<dbReference type="PROSITE" id="PS50893">
    <property type="entry name" value="ABC_TRANSPORTER_2"/>
    <property type="match status" value="1"/>
</dbReference>
<evidence type="ECO:0000256" key="3">
    <source>
        <dbReference type="ARBA" id="ARBA00022840"/>
    </source>
</evidence>
<comment type="caution">
    <text evidence="5">The sequence shown here is derived from an EMBL/GenBank/DDBJ whole genome shotgun (WGS) entry which is preliminary data.</text>
</comment>
<gene>
    <name evidence="5" type="ORF">ACFL27_02960</name>
</gene>
<dbReference type="EMBL" id="JBHPBY010000023">
    <property type="protein sequence ID" value="MFC1849147.1"/>
    <property type="molecule type" value="Genomic_DNA"/>
</dbReference>
<organism evidence="5 6">
    <name type="scientific">candidate division CSSED10-310 bacterium</name>
    <dbReference type="NCBI Taxonomy" id="2855610"/>
    <lineage>
        <taxon>Bacteria</taxon>
        <taxon>Bacteria division CSSED10-310</taxon>
    </lineage>
</organism>
<keyword evidence="6" id="KW-1185">Reference proteome</keyword>
<dbReference type="PANTHER" id="PTHR45772">
    <property type="entry name" value="CONSERVED COMPONENT OF ABC TRANSPORTER FOR NATURAL AMINO ACIDS-RELATED"/>
    <property type="match status" value="1"/>
</dbReference>
<keyword evidence="3 5" id="KW-0067">ATP-binding</keyword>
<dbReference type="CDD" id="cd03219">
    <property type="entry name" value="ABC_Mj1267_LivG_branched"/>
    <property type="match status" value="1"/>
</dbReference>
<dbReference type="SUPFAM" id="SSF52540">
    <property type="entry name" value="P-loop containing nucleoside triphosphate hydrolases"/>
    <property type="match status" value="1"/>
</dbReference>
<dbReference type="SMART" id="SM00382">
    <property type="entry name" value="AAA"/>
    <property type="match status" value="1"/>
</dbReference>
<dbReference type="Pfam" id="PF12399">
    <property type="entry name" value="BCA_ABC_TP_C"/>
    <property type="match status" value="1"/>
</dbReference>
<dbReference type="Gene3D" id="3.40.50.300">
    <property type="entry name" value="P-loop containing nucleotide triphosphate hydrolases"/>
    <property type="match status" value="1"/>
</dbReference>
<dbReference type="InterPro" id="IPR032823">
    <property type="entry name" value="BCA_ABC_TP_C"/>
</dbReference>
<feature type="domain" description="ABC transporter" evidence="4">
    <location>
        <begin position="23"/>
        <end position="268"/>
    </location>
</feature>
<keyword evidence="2" id="KW-0547">Nucleotide-binding</keyword>
<dbReference type="PANTHER" id="PTHR45772:SF1">
    <property type="entry name" value="ABC TRANSPORTER ATP-BINDING PROTEIN"/>
    <property type="match status" value="1"/>
</dbReference>
<dbReference type="InterPro" id="IPR051120">
    <property type="entry name" value="ABC_AA/LPS_Transport"/>
</dbReference>